<dbReference type="PANTHER" id="PTHR12483:SF115">
    <property type="entry name" value="COPPER TRANSPORT PROTEIN"/>
    <property type="match status" value="1"/>
</dbReference>
<dbReference type="PANTHER" id="PTHR12483">
    <property type="entry name" value="SOLUTE CARRIER FAMILY 31 COPPER TRANSPORTERS"/>
    <property type="match status" value="1"/>
</dbReference>
<dbReference type="KEGG" id="lak:106161725"/>
<dbReference type="GO" id="GO:0016020">
    <property type="term" value="C:membrane"/>
    <property type="evidence" value="ECO:0007669"/>
    <property type="project" value="UniProtKB-SubCell"/>
</dbReference>
<dbReference type="RefSeq" id="XP_013394204.1">
    <property type="nucleotide sequence ID" value="XM_013538750.1"/>
</dbReference>
<keyword evidence="4" id="KW-0187">Copper transport</keyword>
<evidence type="ECO:0000256" key="1">
    <source>
        <dbReference type="ARBA" id="ARBA00022692"/>
    </source>
</evidence>
<protein>
    <recommendedName>
        <fullName evidence="4">Copper transport protein</fullName>
    </recommendedName>
</protein>
<dbReference type="InParanoid" id="A0A1S3I9X3"/>
<evidence type="ECO:0000256" key="2">
    <source>
        <dbReference type="ARBA" id="ARBA00022989"/>
    </source>
</evidence>
<proteinExistence type="inferred from homology"/>
<dbReference type="Proteomes" id="UP000085678">
    <property type="component" value="Unplaced"/>
</dbReference>
<feature type="transmembrane region" description="Helical" evidence="4">
    <location>
        <begin position="124"/>
        <end position="143"/>
    </location>
</feature>
<gene>
    <name evidence="6" type="primary">LOC106161725</name>
</gene>
<comment type="similarity">
    <text evidence="4">Belongs to the copper transporter (Ctr) (TC 1.A.56) family. SLC31A subfamily.</text>
</comment>
<keyword evidence="2 4" id="KW-1133">Transmembrane helix</keyword>
<feature type="transmembrane region" description="Helical" evidence="4">
    <location>
        <begin position="99"/>
        <end position="118"/>
    </location>
</feature>
<accession>A0A1S3I9X3</accession>
<evidence type="ECO:0000256" key="4">
    <source>
        <dbReference type="RuleBase" id="RU367022"/>
    </source>
</evidence>
<evidence type="ECO:0000313" key="5">
    <source>
        <dbReference type="Proteomes" id="UP000085678"/>
    </source>
</evidence>
<dbReference type="InterPro" id="IPR007274">
    <property type="entry name" value="Cop_transporter"/>
</dbReference>
<dbReference type="GO" id="GO:0005375">
    <property type="term" value="F:copper ion transmembrane transporter activity"/>
    <property type="evidence" value="ECO:0007669"/>
    <property type="project" value="UniProtKB-UniRule"/>
</dbReference>
<keyword evidence="4" id="KW-0186">Copper</keyword>
<organism evidence="5 6">
    <name type="scientific">Lingula anatina</name>
    <name type="common">Brachiopod</name>
    <name type="synonym">Lingula unguis</name>
    <dbReference type="NCBI Taxonomy" id="7574"/>
    <lineage>
        <taxon>Eukaryota</taxon>
        <taxon>Metazoa</taxon>
        <taxon>Spiralia</taxon>
        <taxon>Lophotrochozoa</taxon>
        <taxon>Brachiopoda</taxon>
        <taxon>Linguliformea</taxon>
        <taxon>Lingulata</taxon>
        <taxon>Lingulida</taxon>
        <taxon>Linguloidea</taxon>
        <taxon>Lingulidae</taxon>
        <taxon>Lingula</taxon>
    </lineage>
</organism>
<evidence type="ECO:0000256" key="3">
    <source>
        <dbReference type="ARBA" id="ARBA00023136"/>
    </source>
</evidence>
<comment type="subcellular location">
    <subcellularLocation>
        <location evidence="4">Membrane</location>
        <topology evidence="4">Multi-pass membrane protein</topology>
    </subcellularLocation>
</comment>
<sequence length="180" mass="20021">MMGMYFEFKDSLHNFLIYGWNTSTLSSFVGTIFIFFFAAMMLEGIMGMLASLRDRSKVLPASVKERLLEPISENSPLIGKSKSLTESGEKLIKQKKIKYHIGMSLLHVAKVVVAYVVMLAVMSYNAWVFVTVVIGSALGYLIFGAIQHKITTADTPDTHVINNQDDMLGTHSQTSYEPIG</sequence>
<dbReference type="AlphaFoldDB" id="A0A1S3I9X3"/>
<keyword evidence="3 4" id="KW-0472">Membrane</keyword>
<dbReference type="OrthoDB" id="73901at2759"/>
<keyword evidence="4" id="KW-0406">Ion transport</keyword>
<reference evidence="6" key="1">
    <citation type="submission" date="2025-08" db="UniProtKB">
        <authorList>
            <consortium name="RefSeq"/>
        </authorList>
    </citation>
    <scope>IDENTIFICATION</scope>
    <source>
        <tissue evidence="6">Gonads</tissue>
    </source>
</reference>
<name>A0A1S3I9X3_LINAN</name>
<evidence type="ECO:0000313" key="6">
    <source>
        <dbReference type="RefSeq" id="XP_013394204.1"/>
    </source>
</evidence>
<dbReference type="GeneID" id="106161725"/>
<keyword evidence="5" id="KW-1185">Reference proteome</keyword>
<keyword evidence="1 4" id="KW-0812">Transmembrane</keyword>
<dbReference type="Pfam" id="PF04145">
    <property type="entry name" value="Ctr"/>
    <property type="match status" value="1"/>
</dbReference>
<keyword evidence="4" id="KW-0813">Transport</keyword>